<evidence type="ECO:0000256" key="1">
    <source>
        <dbReference type="ARBA" id="ARBA00007963"/>
    </source>
</evidence>
<keyword evidence="3 5" id="KW-0479">Metal-binding</keyword>
<dbReference type="RefSeq" id="WP_058738449.1">
    <property type="nucleotide sequence ID" value="NZ_CP011266.1"/>
</dbReference>
<evidence type="ECO:0000256" key="4">
    <source>
        <dbReference type="ARBA" id="ARBA00022837"/>
    </source>
</evidence>
<dbReference type="PANTHER" id="PTHR12682">
    <property type="entry name" value="ARCHEASE"/>
    <property type="match status" value="1"/>
</dbReference>
<comment type="similarity">
    <text evidence="1 5">Belongs to the archease family.</text>
</comment>
<evidence type="ECO:0000256" key="3">
    <source>
        <dbReference type="ARBA" id="ARBA00022723"/>
    </source>
</evidence>
<dbReference type="InterPro" id="IPR022952">
    <property type="entry name" value="Archease_arc"/>
</dbReference>
<reference evidence="7 8" key="1">
    <citation type="submission" date="2015-04" db="EMBL/GenBank/DDBJ databases">
        <title>The complete genome sequence of the rumen methanogen Methanobrevibacter millerae SM9.</title>
        <authorList>
            <person name="Leahy S.C."/>
            <person name="Kelly W.J."/>
            <person name="Pacheco D.M."/>
            <person name="Li D."/>
            <person name="Altermann E."/>
            <person name="Attwood G.T."/>
        </authorList>
    </citation>
    <scope>NUCLEOTIDE SEQUENCE [LARGE SCALE GENOMIC DNA]</scope>
    <source>
        <strain evidence="7 8">SM9</strain>
    </source>
</reference>
<gene>
    <name evidence="7" type="ORF">sm9_0298</name>
</gene>
<dbReference type="InterPro" id="IPR036820">
    <property type="entry name" value="Archease_dom_sf"/>
</dbReference>
<dbReference type="Pfam" id="PF01951">
    <property type="entry name" value="Archease"/>
    <property type="match status" value="1"/>
</dbReference>
<protein>
    <recommendedName>
        <fullName evidence="5">Protein archease</fullName>
    </recommendedName>
</protein>
<dbReference type="AlphaFoldDB" id="A0A0U3CUQ8"/>
<sequence length="140" mass="16541">MKKFEYFDVTADIGFYAFGKNLNEAFENAGLAIFNIISNTDNINPQKSIEFEITSEDEVSLLYDYLEELLFYHEVEFMLFSEFIIEIEKTDDDYHLKAIIKGEDINWDKHERDCEIKAITFHQMEVNMSDDVWLKAIVDL</sequence>
<evidence type="ECO:0000256" key="5">
    <source>
        <dbReference type="HAMAP-Rule" id="MF_01222"/>
    </source>
</evidence>
<feature type="binding site" evidence="5">
    <location>
        <position position="139"/>
    </location>
    <ligand>
        <name>Ca(2+)</name>
        <dbReference type="ChEBI" id="CHEBI:29108"/>
    </ligand>
</feature>
<evidence type="ECO:0000256" key="2">
    <source>
        <dbReference type="ARBA" id="ARBA00022694"/>
    </source>
</evidence>
<dbReference type="Gene3D" id="3.55.10.10">
    <property type="entry name" value="Archease domain"/>
    <property type="match status" value="1"/>
</dbReference>
<keyword evidence="4 5" id="KW-0106">Calcium</keyword>
<organism evidence="7 8">
    <name type="scientific">Methanobrevibacter millerae</name>
    <dbReference type="NCBI Taxonomy" id="230361"/>
    <lineage>
        <taxon>Archaea</taxon>
        <taxon>Methanobacteriati</taxon>
        <taxon>Methanobacteriota</taxon>
        <taxon>Methanomada group</taxon>
        <taxon>Methanobacteria</taxon>
        <taxon>Methanobacteriales</taxon>
        <taxon>Methanobacteriaceae</taxon>
        <taxon>Methanobrevibacter</taxon>
    </lineage>
</organism>
<dbReference type="HAMAP" id="MF_01222">
    <property type="entry name" value="Archease_arch"/>
    <property type="match status" value="1"/>
</dbReference>
<evidence type="ECO:0000313" key="8">
    <source>
        <dbReference type="Proteomes" id="UP000067738"/>
    </source>
</evidence>
<proteinExistence type="inferred from homology"/>
<keyword evidence="2 5" id="KW-0819">tRNA processing</keyword>
<dbReference type="GO" id="GO:0006388">
    <property type="term" value="P:tRNA splicing, via endonucleolytic cleavage and ligation"/>
    <property type="evidence" value="ECO:0007669"/>
    <property type="project" value="UniProtKB-UniRule"/>
</dbReference>
<dbReference type="InterPro" id="IPR002804">
    <property type="entry name" value="Archease"/>
</dbReference>
<evidence type="ECO:0000313" key="7">
    <source>
        <dbReference type="EMBL" id="ALT68100.1"/>
    </source>
</evidence>
<dbReference type="GeneID" id="26735272"/>
<dbReference type="PATRIC" id="fig|230361.4.peg.312"/>
<dbReference type="Proteomes" id="UP000067738">
    <property type="component" value="Chromosome"/>
</dbReference>
<comment type="function">
    <text evidence="5">Activates the tRNA-splicing ligase complex by facilitating the enzymatic turnover of catalytic subunit RtcB. Acts by promoting the guanylylation of RtcB, a key intermediate step in tRNA ligation. Can also alter the NTP specificity of RtcB such that ATP, dGTP or ITP is used efficiently.</text>
</comment>
<feature type="domain" description="Archease" evidence="6">
    <location>
        <begin position="4"/>
        <end position="139"/>
    </location>
</feature>
<dbReference type="OrthoDB" id="8831at2157"/>
<dbReference type="GO" id="GO:0005509">
    <property type="term" value="F:calcium ion binding"/>
    <property type="evidence" value="ECO:0007669"/>
    <property type="project" value="UniProtKB-UniRule"/>
</dbReference>
<dbReference type="EMBL" id="CP011266">
    <property type="protein sequence ID" value="ALT68100.1"/>
    <property type="molecule type" value="Genomic_DNA"/>
</dbReference>
<feature type="binding site" evidence="5">
    <location>
        <position position="12"/>
    </location>
    <ligand>
        <name>Ca(2+)</name>
        <dbReference type="ChEBI" id="CHEBI:29108"/>
    </ligand>
</feature>
<feature type="binding site" evidence="5">
    <location>
        <position position="140"/>
    </location>
    <ligand>
        <name>Ca(2+)</name>
        <dbReference type="ChEBI" id="CHEBI:29108"/>
    </ligand>
</feature>
<dbReference type="KEGG" id="mmil:sm9_0298"/>
<accession>A0A0U3CUQ8</accession>
<dbReference type="InterPro" id="IPR023572">
    <property type="entry name" value="Archease_dom"/>
</dbReference>
<dbReference type="PANTHER" id="PTHR12682:SF11">
    <property type="entry name" value="PROTEIN ARCHEASE"/>
    <property type="match status" value="1"/>
</dbReference>
<name>A0A0U3CUQ8_9EURY</name>
<keyword evidence="8" id="KW-1185">Reference proteome</keyword>
<dbReference type="SUPFAM" id="SSF69819">
    <property type="entry name" value="MTH1598-like"/>
    <property type="match status" value="1"/>
</dbReference>
<evidence type="ECO:0000259" key="6">
    <source>
        <dbReference type="Pfam" id="PF01951"/>
    </source>
</evidence>
<dbReference type="NCBIfam" id="NF001617">
    <property type="entry name" value="PRK00407.1"/>
    <property type="match status" value="1"/>
</dbReference>